<keyword evidence="2" id="KW-1185">Reference proteome</keyword>
<organism evidence="1 2">
    <name type="scientific">Dermacentor silvarum</name>
    <name type="common">Tick</name>
    <dbReference type="NCBI Taxonomy" id="543639"/>
    <lineage>
        <taxon>Eukaryota</taxon>
        <taxon>Metazoa</taxon>
        <taxon>Ecdysozoa</taxon>
        <taxon>Arthropoda</taxon>
        <taxon>Chelicerata</taxon>
        <taxon>Arachnida</taxon>
        <taxon>Acari</taxon>
        <taxon>Parasitiformes</taxon>
        <taxon>Ixodida</taxon>
        <taxon>Ixodoidea</taxon>
        <taxon>Ixodidae</taxon>
        <taxon>Rhipicephalinae</taxon>
        <taxon>Dermacentor</taxon>
    </lineage>
</organism>
<dbReference type="Proteomes" id="UP000821865">
    <property type="component" value="Chromosome 6"/>
</dbReference>
<name>A0ACB8CJJ7_DERSI</name>
<proteinExistence type="predicted"/>
<gene>
    <name evidence="1" type="ORF">HPB49_006136</name>
</gene>
<comment type="caution">
    <text evidence="1">The sequence shown here is derived from an EMBL/GenBank/DDBJ whole genome shotgun (WGS) entry which is preliminary data.</text>
</comment>
<sequence length="775" mass="88039">MSNPAKAGSIKLGSISGSAGSKKSIPPDDAVKTVKPPTPADTAREGATKVMEKASKPLRSRKQSMHPLKRKSTCDSDMNRQTTKFGHASTTNRVEHHKESVQEGLKHSEVRLWIAAALLAAVVVICVAVYTLVLRKHQIPRVECKSKPCLDHAERLLASMDTSVNPCHDFYAFTCGRWQSAFPHKSVQDVMNEKATQDEIKEVSTDLWHVGRPSRLYHKCLHPEPSDIAASIVALEEIMTNLLLTWPTERPQPTDSHPLDVMVEMAFRWDLNFIFSMEAARTSAIGKILVFRRVYSSAAWVDRFAKPMSAEQYDDIVKAHLDYLGANMTNANSTLLQLLENSFIETRLPKVNTGQKWFIMAKIDLETQSFKRGIWLQYLQLHSEDVGYKWSSDDSVLLEDADILSDVEKLFKKHTHVELLIGIAWMFIQSHLWAVVGKPELMFESDVEEKRKYACLEYANLRLGLLLSAEHLNQLYPTNDDRREILSFLLGVKSEFIKLMRNTSWIDVQSRYTAEEKITSMILNLLPAEQFFVPAQRVLLYEQFPLMNDSGFFRSWLNASLVYQTLHSHERFRDVYKKRRTFRYEPYSYSYLLNDISAATVALEPPMFYKGGPHMINYGGAGIRVAREIAKSFDPRGVNVDNHGETVSWWGKQHSAEYHSRATCGLGEGAPPTMGVFPAIPAIEASYAAYKVALSKLWALIGRRTDPRIPGLERYDDDMLFFMTYCYTLCSKKGDIAGKTECNVPLRHFEQFAKTFHCPQGSPMRAAEKCTFFSS</sequence>
<accession>A0ACB8CJJ7</accession>
<evidence type="ECO:0000313" key="1">
    <source>
        <dbReference type="EMBL" id="KAH7945065.1"/>
    </source>
</evidence>
<dbReference type="EMBL" id="CM023475">
    <property type="protein sequence ID" value="KAH7945065.1"/>
    <property type="molecule type" value="Genomic_DNA"/>
</dbReference>
<protein>
    <submittedName>
        <fullName evidence="1">Uncharacterized protein</fullName>
    </submittedName>
</protein>
<evidence type="ECO:0000313" key="2">
    <source>
        <dbReference type="Proteomes" id="UP000821865"/>
    </source>
</evidence>
<reference evidence="1" key="1">
    <citation type="submission" date="2020-05" db="EMBL/GenBank/DDBJ databases">
        <title>Large-scale comparative analyses of tick genomes elucidate their genetic diversity and vector capacities.</title>
        <authorList>
            <person name="Jia N."/>
            <person name="Wang J."/>
            <person name="Shi W."/>
            <person name="Du L."/>
            <person name="Sun Y."/>
            <person name="Zhan W."/>
            <person name="Jiang J."/>
            <person name="Wang Q."/>
            <person name="Zhang B."/>
            <person name="Ji P."/>
            <person name="Sakyi L.B."/>
            <person name="Cui X."/>
            <person name="Yuan T."/>
            <person name="Jiang B."/>
            <person name="Yang W."/>
            <person name="Lam T.T.-Y."/>
            <person name="Chang Q."/>
            <person name="Ding S."/>
            <person name="Wang X."/>
            <person name="Zhu J."/>
            <person name="Ruan X."/>
            <person name="Zhao L."/>
            <person name="Wei J."/>
            <person name="Que T."/>
            <person name="Du C."/>
            <person name="Cheng J."/>
            <person name="Dai P."/>
            <person name="Han X."/>
            <person name="Huang E."/>
            <person name="Gao Y."/>
            <person name="Liu J."/>
            <person name="Shao H."/>
            <person name="Ye R."/>
            <person name="Li L."/>
            <person name="Wei W."/>
            <person name="Wang X."/>
            <person name="Wang C."/>
            <person name="Yang T."/>
            <person name="Huo Q."/>
            <person name="Li W."/>
            <person name="Guo W."/>
            <person name="Chen H."/>
            <person name="Zhou L."/>
            <person name="Ni X."/>
            <person name="Tian J."/>
            <person name="Zhou Y."/>
            <person name="Sheng Y."/>
            <person name="Liu T."/>
            <person name="Pan Y."/>
            <person name="Xia L."/>
            <person name="Li J."/>
            <person name="Zhao F."/>
            <person name="Cao W."/>
        </authorList>
    </citation>
    <scope>NUCLEOTIDE SEQUENCE</scope>
    <source>
        <strain evidence="1">Dsil-2018</strain>
    </source>
</reference>